<organism evidence="2 3">
    <name type="scientific">Aureobasidium melanogenum (strain CBS 110374)</name>
    <name type="common">Aureobasidium pullulans var. melanogenum</name>
    <dbReference type="NCBI Taxonomy" id="1043003"/>
    <lineage>
        <taxon>Eukaryota</taxon>
        <taxon>Fungi</taxon>
        <taxon>Dikarya</taxon>
        <taxon>Ascomycota</taxon>
        <taxon>Pezizomycotina</taxon>
        <taxon>Dothideomycetes</taxon>
        <taxon>Dothideomycetidae</taxon>
        <taxon>Dothideales</taxon>
        <taxon>Saccotheciaceae</taxon>
        <taxon>Aureobasidium</taxon>
    </lineage>
</organism>
<feature type="region of interest" description="Disordered" evidence="1">
    <location>
        <begin position="119"/>
        <end position="210"/>
    </location>
</feature>
<feature type="compositionally biased region" description="Basic and acidic residues" evidence="1">
    <location>
        <begin position="156"/>
        <end position="167"/>
    </location>
</feature>
<dbReference type="AlphaFoldDB" id="A0A074VJ50"/>
<keyword evidence="3" id="KW-1185">Reference proteome</keyword>
<reference evidence="2 3" key="1">
    <citation type="journal article" date="2014" name="BMC Genomics">
        <title>Genome sequencing of four Aureobasidium pullulans varieties: biotechnological potential, stress tolerance, and description of new species.</title>
        <authorList>
            <person name="Gostin Ar C."/>
            <person name="Ohm R.A."/>
            <person name="Kogej T."/>
            <person name="Sonjak S."/>
            <person name="Turk M."/>
            <person name="Zajc J."/>
            <person name="Zalar P."/>
            <person name="Grube M."/>
            <person name="Sun H."/>
            <person name="Han J."/>
            <person name="Sharma A."/>
            <person name="Chiniquy J."/>
            <person name="Ngan C.Y."/>
            <person name="Lipzen A."/>
            <person name="Barry K."/>
            <person name="Grigoriev I.V."/>
            <person name="Gunde-Cimerman N."/>
        </authorList>
    </citation>
    <scope>NUCLEOTIDE SEQUENCE [LARGE SCALE GENOMIC DNA]</scope>
    <source>
        <strain evidence="2 3">CBS 110374</strain>
    </source>
</reference>
<feature type="compositionally biased region" description="Polar residues" evidence="1">
    <location>
        <begin position="168"/>
        <end position="181"/>
    </location>
</feature>
<feature type="compositionally biased region" description="Polar residues" evidence="1">
    <location>
        <begin position="121"/>
        <end position="130"/>
    </location>
</feature>
<accession>A0A074VJ50</accession>
<evidence type="ECO:0000313" key="3">
    <source>
        <dbReference type="Proteomes" id="UP000030672"/>
    </source>
</evidence>
<evidence type="ECO:0000256" key="1">
    <source>
        <dbReference type="SAM" id="MobiDB-lite"/>
    </source>
</evidence>
<dbReference type="Proteomes" id="UP000030672">
    <property type="component" value="Unassembled WGS sequence"/>
</dbReference>
<dbReference type="HOGENOM" id="CLU_1294141_0_0_1"/>
<dbReference type="GeneID" id="63921843"/>
<name>A0A074VJ50_AURM1</name>
<dbReference type="RefSeq" id="XP_040877793.1">
    <property type="nucleotide sequence ID" value="XM_041028470.1"/>
</dbReference>
<proteinExistence type="predicted"/>
<sequence length="210" mass="23455">MTRSEGFRCHTTPYQQQEAAHVRSTPAAIQQSTRPLFQQSRELQAALSDDDPAEDYTDEDHICEMIDETLAMLEGKQDVGVFCVCKPTCECKEKCAVAPRDKACPCKCYERMWPHVRREQPQNAGNQPQARVQEERPTTPRSVSVYSQNSIQASLQREDQQEVHTPDNNHASLSTEGTWSASRAELWARLSAPGPPTPTTTTAKPKAGRG</sequence>
<feature type="compositionally biased region" description="Polar residues" evidence="1">
    <location>
        <begin position="139"/>
        <end position="155"/>
    </location>
</feature>
<gene>
    <name evidence="2" type="ORF">M437DRAFT_86480</name>
</gene>
<protein>
    <submittedName>
        <fullName evidence="2">Uncharacterized protein</fullName>
    </submittedName>
</protein>
<dbReference type="EMBL" id="KL584841">
    <property type="protein sequence ID" value="KEQ60770.1"/>
    <property type="molecule type" value="Genomic_DNA"/>
</dbReference>
<feature type="compositionally biased region" description="Low complexity" evidence="1">
    <location>
        <begin position="199"/>
        <end position="210"/>
    </location>
</feature>
<evidence type="ECO:0000313" key="2">
    <source>
        <dbReference type="EMBL" id="KEQ60770.1"/>
    </source>
</evidence>